<evidence type="ECO:0000313" key="3">
    <source>
        <dbReference type="Proteomes" id="UP000664293"/>
    </source>
</evidence>
<feature type="transmembrane region" description="Helical" evidence="1">
    <location>
        <begin position="6"/>
        <end position="21"/>
    </location>
</feature>
<comment type="caution">
    <text evidence="2">The sequence shown here is derived from an EMBL/GenBank/DDBJ whole genome shotgun (WGS) entry which is preliminary data.</text>
</comment>
<gene>
    <name evidence="2" type="ORF">JF535_04810</name>
</gene>
<sequence>MNNIITIAFISVIAIGAITWRKKSNVRRYIRSNLPSLWDELGMTDGLDVNEIKKEDAFYKYISSKSFVHVDDPEFCKVCLSYIKWGRFFVACCVAWLVLPLLAALG</sequence>
<reference evidence="2 3" key="1">
    <citation type="submission" date="2020-12" db="EMBL/GenBank/DDBJ databases">
        <title>Oil enriched cultivation method for isolating marine PHA-producing bacteria.</title>
        <authorList>
            <person name="Zheng W."/>
            <person name="Yu S."/>
            <person name="Huang Y."/>
        </authorList>
    </citation>
    <scope>NUCLEOTIDE SEQUENCE [LARGE SCALE GENOMIC DNA]</scope>
    <source>
        <strain evidence="2 3">SN0-2</strain>
    </source>
</reference>
<keyword evidence="1" id="KW-0472">Membrane</keyword>
<keyword evidence="1" id="KW-1133">Transmembrane helix</keyword>
<accession>A0ABS3E4E3</accession>
<dbReference type="RefSeq" id="WP_206999636.1">
    <property type="nucleotide sequence ID" value="NZ_JAEKJR010000001.1"/>
</dbReference>
<dbReference type="EMBL" id="JAEKJR010000001">
    <property type="protein sequence ID" value="MBN8430171.1"/>
    <property type="molecule type" value="Genomic_DNA"/>
</dbReference>
<feature type="transmembrane region" description="Helical" evidence="1">
    <location>
        <begin position="85"/>
        <end position="105"/>
    </location>
</feature>
<evidence type="ECO:0000256" key="1">
    <source>
        <dbReference type="SAM" id="Phobius"/>
    </source>
</evidence>
<name>A0ABS3E4E3_9GAMM</name>
<dbReference type="Proteomes" id="UP000664293">
    <property type="component" value="Unassembled WGS sequence"/>
</dbReference>
<keyword evidence="3" id="KW-1185">Reference proteome</keyword>
<evidence type="ECO:0000313" key="2">
    <source>
        <dbReference type="EMBL" id="MBN8430171.1"/>
    </source>
</evidence>
<proteinExistence type="predicted"/>
<protein>
    <submittedName>
        <fullName evidence="2">Uncharacterized protein</fullName>
    </submittedName>
</protein>
<organism evidence="2 3">
    <name type="scientific">Microbulbifer salipaludis</name>
    <dbReference type="NCBI Taxonomy" id="187980"/>
    <lineage>
        <taxon>Bacteria</taxon>
        <taxon>Pseudomonadati</taxon>
        <taxon>Pseudomonadota</taxon>
        <taxon>Gammaproteobacteria</taxon>
        <taxon>Cellvibrionales</taxon>
        <taxon>Microbulbiferaceae</taxon>
        <taxon>Microbulbifer</taxon>
    </lineage>
</organism>
<keyword evidence="1" id="KW-0812">Transmembrane</keyword>